<evidence type="ECO:0000313" key="10">
    <source>
        <dbReference type="Proteomes" id="UP000592181"/>
    </source>
</evidence>
<keyword evidence="10" id="KW-1185">Reference proteome</keyword>
<comment type="similarity">
    <text evidence="2">Belongs to the binding-protein-dependent transport system permease family. FecCD subfamily.</text>
</comment>
<comment type="subcellular location">
    <subcellularLocation>
        <location evidence="1">Cell membrane</location>
        <topology evidence="1">Multi-pass membrane protein</topology>
    </subcellularLocation>
</comment>
<evidence type="ECO:0000313" key="9">
    <source>
        <dbReference type="EMBL" id="NYG38561.1"/>
    </source>
</evidence>
<feature type="transmembrane region" description="Helical" evidence="8">
    <location>
        <begin position="321"/>
        <end position="340"/>
    </location>
</feature>
<accession>A0A852XJR5</accession>
<feature type="transmembrane region" description="Helical" evidence="8">
    <location>
        <begin position="129"/>
        <end position="151"/>
    </location>
</feature>
<organism evidence="9 10">
    <name type="scientific">Janibacter alkaliphilus</name>
    <dbReference type="NCBI Taxonomy" id="1069963"/>
    <lineage>
        <taxon>Bacteria</taxon>
        <taxon>Bacillati</taxon>
        <taxon>Actinomycetota</taxon>
        <taxon>Actinomycetes</taxon>
        <taxon>Micrococcales</taxon>
        <taxon>Intrasporangiaceae</taxon>
        <taxon>Janibacter</taxon>
    </lineage>
</organism>
<evidence type="ECO:0000256" key="5">
    <source>
        <dbReference type="ARBA" id="ARBA00022692"/>
    </source>
</evidence>
<dbReference type="FunFam" id="1.10.3470.10:FF:000001">
    <property type="entry name" value="Vitamin B12 ABC transporter permease BtuC"/>
    <property type="match status" value="1"/>
</dbReference>
<evidence type="ECO:0000256" key="4">
    <source>
        <dbReference type="ARBA" id="ARBA00022475"/>
    </source>
</evidence>
<dbReference type="InterPro" id="IPR037294">
    <property type="entry name" value="ABC_BtuC-like"/>
</dbReference>
<dbReference type="Proteomes" id="UP000592181">
    <property type="component" value="Unassembled WGS sequence"/>
</dbReference>
<dbReference type="PANTHER" id="PTHR30472">
    <property type="entry name" value="FERRIC ENTEROBACTIN TRANSPORT SYSTEM PERMEASE PROTEIN"/>
    <property type="match status" value="1"/>
</dbReference>
<dbReference type="CDD" id="cd06550">
    <property type="entry name" value="TM_ABC_iron-siderophores_like"/>
    <property type="match status" value="1"/>
</dbReference>
<comment type="caution">
    <text evidence="9">The sequence shown here is derived from an EMBL/GenBank/DDBJ whole genome shotgun (WGS) entry which is preliminary data.</text>
</comment>
<evidence type="ECO:0000256" key="6">
    <source>
        <dbReference type="ARBA" id="ARBA00022989"/>
    </source>
</evidence>
<keyword evidence="4" id="KW-1003">Cell membrane</keyword>
<dbReference type="GO" id="GO:0033214">
    <property type="term" value="P:siderophore-iron import into cell"/>
    <property type="evidence" value="ECO:0007669"/>
    <property type="project" value="TreeGrafter"/>
</dbReference>
<gene>
    <name evidence="9" type="ORF">BJY28_003030</name>
</gene>
<feature type="transmembrane region" description="Helical" evidence="8">
    <location>
        <begin position="12"/>
        <end position="32"/>
    </location>
</feature>
<dbReference type="Gene3D" id="1.10.3470.10">
    <property type="entry name" value="ABC transporter involved in vitamin B12 uptake, BtuC"/>
    <property type="match status" value="1"/>
</dbReference>
<keyword evidence="3" id="KW-0813">Transport</keyword>
<feature type="transmembrane region" description="Helical" evidence="8">
    <location>
        <begin position="100"/>
        <end position="122"/>
    </location>
</feature>
<feature type="transmembrane region" description="Helical" evidence="8">
    <location>
        <begin position="163"/>
        <end position="185"/>
    </location>
</feature>
<sequence length="347" mass="35172">MTPRVRGAAVPAVVLALLLLGSVLVAVGLGSVRLPPADVAAVVLRRMHLVAGDGVSAIDDRIVWQLRLPRVVATAAVGAVLALCGVVLQALTRNDLADPYLLGISSGAAVGAVLVLVFGVGLSSLALPAAMTLASFVGGLVALALVLAMATGRGGDLPPSRTILAGVAVAQLAGAFTSLAIMVFGERDLARQVLSWTLGSFASVRWTQALALLVLGLVAVLVLVAAAGVLDAFAFGDVSAQALGIPVTRARWTLLVLTALLTAGTVAVVGPIGFVGLTVPHLVRIVVGPTHRALLPLSALAGALLMVWADTLARTVREGEEIPVGVVTAVLGAPLLVVLLRRQARRG</sequence>
<dbReference type="InterPro" id="IPR000522">
    <property type="entry name" value="ABC_transptr_permease_BtuC"/>
</dbReference>
<dbReference type="GO" id="GO:0005886">
    <property type="term" value="C:plasma membrane"/>
    <property type="evidence" value="ECO:0007669"/>
    <property type="project" value="UniProtKB-SubCell"/>
</dbReference>
<name>A0A852XJR5_9MICO</name>
<reference evidence="9 10" key="1">
    <citation type="submission" date="2020-07" db="EMBL/GenBank/DDBJ databases">
        <title>Sequencing the genomes of 1000 actinobacteria strains.</title>
        <authorList>
            <person name="Klenk H.-P."/>
        </authorList>
    </citation>
    <scope>NUCLEOTIDE SEQUENCE [LARGE SCALE GENOMIC DNA]</scope>
    <source>
        <strain evidence="9 10">DSM 24723</strain>
    </source>
</reference>
<keyword evidence="7 8" id="KW-0472">Membrane</keyword>
<dbReference type="RefSeq" id="WP_343037143.1">
    <property type="nucleotide sequence ID" value="NZ_JACBZX010000001.1"/>
</dbReference>
<dbReference type="Pfam" id="PF01032">
    <property type="entry name" value="FecCD"/>
    <property type="match status" value="1"/>
</dbReference>
<dbReference type="AlphaFoldDB" id="A0A852XJR5"/>
<feature type="transmembrane region" description="Helical" evidence="8">
    <location>
        <begin position="206"/>
        <end position="230"/>
    </location>
</feature>
<evidence type="ECO:0000256" key="8">
    <source>
        <dbReference type="SAM" id="Phobius"/>
    </source>
</evidence>
<dbReference type="EMBL" id="JACBZX010000001">
    <property type="protein sequence ID" value="NYG38561.1"/>
    <property type="molecule type" value="Genomic_DNA"/>
</dbReference>
<keyword evidence="6 8" id="KW-1133">Transmembrane helix</keyword>
<dbReference type="PANTHER" id="PTHR30472:SF67">
    <property type="entry name" value="PERMEASE OF ABC TRANSPORTER-RELATED"/>
    <property type="match status" value="1"/>
</dbReference>
<feature type="transmembrane region" description="Helical" evidence="8">
    <location>
        <begin position="71"/>
        <end position="88"/>
    </location>
</feature>
<feature type="transmembrane region" description="Helical" evidence="8">
    <location>
        <begin position="291"/>
        <end position="309"/>
    </location>
</feature>
<evidence type="ECO:0000256" key="2">
    <source>
        <dbReference type="ARBA" id="ARBA00007935"/>
    </source>
</evidence>
<dbReference type="SUPFAM" id="SSF81345">
    <property type="entry name" value="ABC transporter involved in vitamin B12 uptake, BtuC"/>
    <property type="match status" value="1"/>
</dbReference>
<evidence type="ECO:0000256" key="3">
    <source>
        <dbReference type="ARBA" id="ARBA00022448"/>
    </source>
</evidence>
<protein>
    <submittedName>
        <fullName evidence="9">Iron complex transport system permease protein</fullName>
    </submittedName>
</protein>
<evidence type="ECO:0000256" key="7">
    <source>
        <dbReference type="ARBA" id="ARBA00023136"/>
    </source>
</evidence>
<keyword evidence="5 8" id="KW-0812">Transmembrane</keyword>
<feature type="transmembrane region" description="Helical" evidence="8">
    <location>
        <begin position="250"/>
        <end position="279"/>
    </location>
</feature>
<evidence type="ECO:0000256" key="1">
    <source>
        <dbReference type="ARBA" id="ARBA00004651"/>
    </source>
</evidence>
<dbReference type="GO" id="GO:0022857">
    <property type="term" value="F:transmembrane transporter activity"/>
    <property type="evidence" value="ECO:0007669"/>
    <property type="project" value="InterPro"/>
</dbReference>
<proteinExistence type="inferred from homology"/>